<name>A0A2T3LEB6_9GAMM</name>
<dbReference type="AlphaFoldDB" id="A0A2T3LEB6"/>
<evidence type="ECO:0000313" key="2">
    <source>
        <dbReference type="Proteomes" id="UP000241803"/>
    </source>
</evidence>
<comment type="caution">
    <text evidence="1">The sequence shown here is derived from an EMBL/GenBank/DDBJ whole genome shotgun (WGS) entry which is preliminary data.</text>
</comment>
<dbReference type="RefSeq" id="WP_107252333.1">
    <property type="nucleotide sequence ID" value="NZ_PYOC01000001.1"/>
</dbReference>
<dbReference type="EMBL" id="PYOC01000001">
    <property type="protein sequence ID" value="PSV49715.1"/>
    <property type="molecule type" value="Genomic_DNA"/>
</dbReference>
<protein>
    <submittedName>
        <fullName evidence="1">Uncharacterized protein</fullName>
    </submittedName>
</protein>
<proteinExistence type="predicted"/>
<organism evidence="1 2">
    <name type="scientific">Photobacterium indicum</name>
    <dbReference type="NCBI Taxonomy" id="81447"/>
    <lineage>
        <taxon>Bacteria</taxon>
        <taxon>Pseudomonadati</taxon>
        <taxon>Pseudomonadota</taxon>
        <taxon>Gammaproteobacteria</taxon>
        <taxon>Vibrionales</taxon>
        <taxon>Vibrionaceae</taxon>
        <taxon>Photobacterium</taxon>
    </lineage>
</organism>
<evidence type="ECO:0000313" key="1">
    <source>
        <dbReference type="EMBL" id="PSV49715.1"/>
    </source>
</evidence>
<reference evidence="1 2" key="1">
    <citation type="submission" date="2018-03" db="EMBL/GenBank/DDBJ databases">
        <title>Whole genome sequencing of Histamine producing bacteria.</title>
        <authorList>
            <person name="Butler K."/>
        </authorList>
    </citation>
    <scope>NUCLEOTIDE SEQUENCE [LARGE SCALE GENOMIC DNA]</scope>
    <source>
        <strain evidence="1 2">ATCC 19614</strain>
    </source>
</reference>
<keyword evidence="2" id="KW-1185">Reference proteome</keyword>
<accession>A0A2T3LEB6</accession>
<sequence>MVVEYVSGIKAAWEVAKSVKTATDAIDDAHLKLQMAELISALADAKMEAAENAEIIAELKRQINTRTSLKYIDGVYFKPIDGADDDGPFCPTCFDSNSKDIRLKDIEGAIGGDWKCLVCSNYFQ</sequence>
<dbReference type="Proteomes" id="UP000241803">
    <property type="component" value="Unassembled WGS sequence"/>
</dbReference>
<gene>
    <name evidence="1" type="ORF">C9J47_03890</name>
</gene>